<dbReference type="InterPro" id="IPR013120">
    <property type="entry name" value="FAR_NAD-bd"/>
</dbReference>
<sequence length="301" mass="32852">MGSILKTYARLAQQIPVAAVSDGRFDGTAEKLNIILTGSTGVVGTHLLRASLDRDSVGHVFFLNSGDDGGDAAHRERFDSTGLAKSGLDDRVTFVKADMQQPSLSLDSTTNELLHRHVGFVIHAAWPICVHSSIAAVEGHKISPPPEEVLDNLDTPAPFGYGRTKFLAEIMVETAARHLGKAMPATIIRVGQVAGPVRRRGLWNPKEWLPSMVVSSLHWGKVPDTLGPRFNSIDFNPAAKLFDFFSKSRTAETDGSDFRAAARLHPMAIDRAPANSPALRSLEPVGLEWMGKWVQEWIDMQ</sequence>
<comment type="caution">
    <text evidence="4">The sequence shown here is derived from an EMBL/GenBank/DDBJ whole genome shotgun (WGS) entry which is preliminary data.</text>
</comment>
<dbReference type="EMBL" id="JARVKF010000400">
    <property type="protein sequence ID" value="KAK9417246.1"/>
    <property type="molecule type" value="Genomic_DNA"/>
</dbReference>
<dbReference type="PANTHER" id="PTHR43439">
    <property type="entry name" value="PHENYLACETATE-COENZYME A LIGASE"/>
    <property type="match status" value="1"/>
</dbReference>
<feature type="domain" description="Thioester reductase (TE)" evidence="3">
    <location>
        <begin position="36"/>
        <end position="125"/>
    </location>
</feature>
<dbReference type="PANTHER" id="PTHR43439:SF2">
    <property type="entry name" value="ENZYME, PUTATIVE (JCVI)-RELATED"/>
    <property type="match status" value="1"/>
</dbReference>
<protein>
    <submittedName>
        <fullName evidence="4">Non-canonical non-ribosomal peptide synthetase FUB8</fullName>
    </submittedName>
</protein>
<keyword evidence="5" id="KW-1185">Reference proteome</keyword>
<gene>
    <name evidence="4" type="ORF">SUNI508_09050</name>
</gene>
<proteinExistence type="predicted"/>
<keyword evidence="1" id="KW-0596">Phosphopantetheine</keyword>
<evidence type="ECO:0000259" key="3">
    <source>
        <dbReference type="Pfam" id="PF07993"/>
    </source>
</evidence>
<dbReference type="Pfam" id="PF07993">
    <property type="entry name" value="NAD_binding_4"/>
    <property type="match status" value="2"/>
</dbReference>
<evidence type="ECO:0000313" key="4">
    <source>
        <dbReference type="EMBL" id="KAK9417246.1"/>
    </source>
</evidence>
<dbReference type="InterPro" id="IPR051414">
    <property type="entry name" value="Adenylate-forming_Reductase"/>
</dbReference>
<accession>A0ABR2US60</accession>
<dbReference type="Gene3D" id="3.40.50.720">
    <property type="entry name" value="NAD(P)-binding Rossmann-like Domain"/>
    <property type="match status" value="2"/>
</dbReference>
<reference evidence="4 5" key="1">
    <citation type="journal article" date="2024" name="J. Plant Pathol.">
        <title>Sequence and assembly of the genome of Seiridium unicorne, isolate CBS 538.82, causal agent of cypress canker disease.</title>
        <authorList>
            <person name="Scali E."/>
            <person name="Rocca G.D."/>
            <person name="Danti R."/>
            <person name="Garbelotto M."/>
            <person name="Barberini S."/>
            <person name="Baroncelli R."/>
            <person name="Emiliani G."/>
        </authorList>
    </citation>
    <scope>NUCLEOTIDE SEQUENCE [LARGE SCALE GENOMIC DNA]</scope>
    <source>
        <strain evidence="4 5">BM-138-508</strain>
    </source>
</reference>
<dbReference type="SUPFAM" id="SSF51735">
    <property type="entry name" value="NAD(P)-binding Rossmann-fold domains"/>
    <property type="match status" value="1"/>
</dbReference>
<keyword evidence="2" id="KW-0597">Phosphoprotein</keyword>
<dbReference type="Proteomes" id="UP001408356">
    <property type="component" value="Unassembled WGS sequence"/>
</dbReference>
<evidence type="ECO:0000256" key="1">
    <source>
        <dbReference type="ARBA" id="ARBA00022450"/>
    </source>
</evidence>
<dbReference type="InterPro" id="IPR036291">
    <property type="entry name" value="NAD(P)-bd_dom_sf"/>
</dbReference>
<name>A0ABR2US60_9PEZI</name>
<evidence type="ECO:0000313" key="5">
    <source>
        <dbReference type="Proteomes" id="UP001408356"/>
    </source>
</evidence>
<evidence type="ECO:0000256" key="2">
    <source>
        <dbReference type="ARBA" id="ARBA00022553"/>
    </source>
</evidence>
<organism evidence="4 5">
    <name type="scientific">Seiridium unicorne</name>
    <dbReference type="NCBI Taxonomy" id="138068"/>
    <lineage>
        <taxon>Eukaryota</taxon>
        <taxon>Fungi</taxon>
        <taxon>Dikarya</taxon>
        <taxon>Ascomycota</taxon>
        <taxon>Pezizomycotina</taxon>
        <taxon>Sordariomycetes</taxon>
        <taxon>Xylariomycetidae</taxon>
        <taxon>Amphisphaeriales</taxon>
        <taxon>Sporocadaceae</taxon>
        <taxon>Seiridium</taxon>
    </lineage>
</organism>
<feature type="domain" description="Thioester reductase (TE)" evidence="3">
    <location>
        <begin position="149"/>
        <end position="238"/>
    </location>
</feature>